<feature type="region of interest" description="Disordered" evidence="1">
    <location>
        <begin position="1"/>
        <end position="47"/>
    </location>
</feature>
<keyword evidence="3" id="KW-1185">Reference proteome</keyword>
<evidence type="ECO:0000313" key="2">
    <source>
        <dbReference type="EMBL" id="KAL3739805.1"/>
    </source>
</evidence>
<dbReference type="EMBL" id="JBJKBG010000005">
    <property type="protein sequence ID" value="KAL3739805.1"/>
    <property type="molecule type" value="Genomic_DNA"/>
</dbReference>
<accession>A0ABD3KIS7</accession>
<name>A0ABD3KIS7_EUCGL</name>
<comment type="caution">
    <text evidence="2">The sequence shown here is derived from an EMBL/GenBank/DDBJ whole genome shotgun (WGS) entry which is preliminary data.</text>
</comment>
<protein>
    <submittedName>
        <fullName evidence="2">Uncharacterized protein</fullName>
    </submittedName>
</protein>
<organism evidence="2 3">
    <name type="scientific">Eucalyptus globulus</name>
    <name type="common">Tasmanian blue gum</name>
    <dbReference type="NCBI Taxonomy" id="34317"/>
    <lineage>
        <taxon>Eukaryota</taxon>
        <taxon>Viridiplantae</taxon>
        <taxon>Streptophyta</taxon>
        <taxon>Embryophyta</taxon>
        <taxon>Tracheophyta</taxon>
        <taxon>Spermatophyta</taxon>
        <taxon>Magnoliopsida</taxon>
        <taxon>eudicotyledons</taxon>
        <taxon>Gunneridae</taxon>
        <taxon>Pentapetalae</taxon>
        <taxon>rosids</taxon>
        <taxon>malvids</taxon>
        <taxon>Myrtales</taxon>
        <taxon>Myrtaceae</taxon>
        <taxon>Myrtoideae</taxon>
        <taxon>Eucalypteae</taxon>
        <taxon>Eucalyptus</taxon>
    </lineage>
</organism>
<proteinExistence type="predicted"/>
<dbReference type="AlphaFoldDB" id="A0ABD3KIS7"/>
<evidence type="ECO:0000313" key="3">
    <source>
        <dbReference type="Proteomes" id="UP001634007"/>
    </source>
</evidence>
<reference evidence="2 3" key="1">
    <citation type="submission" date="2024-11" db="EMBL/GenBank/DDBJ databases">
        <title>Chromosome-level genome assembly of Eucalyptus globulus Labill. provides insights into its genome evolution.</title>
        <authorList>
            <person name="Li X."/>
        </authorList>
    </citation>
    <scope>NUCLEOTIDE SEQUENCE [LARGE SCALE GENOMIC DNA]</scope>
    <source>
        <strain evidence="2">CL2024</strain>
        <tissue evidence="2">Fresh tender leaves</tissue>
    </source>
</reference>
<evidence type="ECO:0000256" key="1">
    <source>
        <dbReference type="SAM" id="MobiDB-lite"/>
    </source>
</evidence>
<feature type="region of interest" description="Disordered" evidence="1">
    <location>
        <begin position="67"/>
        <end position="174"/>
    </location>
</feature>
<dbReference type="Proteomes" id="UP001634007">
    <property type="component" value="Unassembled WGS sequence"/>
</dbReference>
<feature type="compositionally biased region" description="Basic and acidic residues" evidence="1">
    <location>
        <begin position="1"/>
        <end position="20"/>
    </location>
</feature>
<feature type="compositionally biased region" description="Polar residues" evidence="1">
    <location>
        <begin position="98"/>
        <end position="111"/>
    </location>
</feature>
<sequence length="198" mass="21035">MRTSSERIGGERWRREEQRQARSRPASRAQVLGSDGRAANGTATRGIWSRCCGGLGSAAERLHGRLGHKSAGGVASRADRGQATQGGAQRRGRVGRSATKTVSGGNEQQDLGSARHREALGGNGSPKSWVGAARTGELGRKTAGLRARWPRLASASRRRRCGNTAASGGQRRSPIGMLAERRWVRGSSRMEVAEAAAR</sequence>
<gene>
    <name evidence="2" type="ORF">ACJRO7_021123</name>
</gene>